<name>A0ABW2A5E6_9GAMM</name>
<dbReference type="RefSeq" id="WP_379911075.1">
    <property type="nucleotide sequence ID" value="NZ_JBHSWE010000001.1"/>
</dbReference>
<organism evidence="1 2">
    <name type="scientific">Marinobacterium aestuariivivens</name>
    <dbReference type="NCBI Taxonomy" id="1698799"/>
    <lineage>
        <taxon>Bacteria</taxon>
        <taxon>Pseudomonadati</taxon>
        <taxon>Pseudomonadota</taxon>
        <taxon>Gammaproteobacteria</taxon>
        <taxon>Oceanospirillales</taxon>
        <taxon>Oceanospirillaceae</taxon>
        <taxon>Marinobacterium</taxon>
    </lineage>
</organism>
<evidence type="ECO:0000313" key="1">
    <source>
        <dbReference type="EMBL" id="MFC6672649.1"/>
    </source>
</evidence>
<dbReference type="EMBL" id="JBHSWE010000001">
    <property type="protein sequence ID" value="MFC6672649.1"/>
    <property type="molecule type" value="Genomic_DNA"/>
</dbReference>
<dbReference type="Proteomes" id="UP001596422">
    <property type="component" value="Unassembled WGS sequence"/>
</dbReference>
<comment type="caution">
    <text evidence="1">The sequence shown here is derived from an EMBL/GenBank/DDBJ whole genome shotgun (WGS) entry which is preliminary data.</text>
</comment>
<accession>A0ABW2A5E6</accession>
<evidence type="ECO:0000313" key="2">
    <source>
        <dbReference type="Proteomes" id="UP001596422"/>
    </source>
</evidence>
<protein>
    <recommendedName>
        <fullName evidence="3">Transposase</fullName>
    </recommendedName>
</protein>
<evidence type="ECO:0008006" key="3">
    <source>
        <dbReference type="Google" id="ProtNLM"/>
    </source>
</evidence>
<reference evidence="2" key="1">
    <citation type="journal article" date="2019" name="Int. J. Syst. Evol. Microbiol.">
        <title>The Global Catalogue of Microorganisms (GCM) 10K type strain sequencing project: providing services to taxonomists for standard genome sequencing and annotation.</title>
        <authorList>
            <consortium name="The Broad Institute Genomics Platform"/>
            <consortium name="The Broad Institute Genome Sequencing Center for Infectious Disease"/>
            <person name="Wu L."/>
            <person name="Ma J."/>
        </authorList>
    </citation>
    <scope>NUCLEOTIDE SEQUENCE [LARGE SCALE GENOMIC DNA]</scope>
    <source>
        <strain evidence="2">NBRC 111756</strain>
    </source>
</reference>
<proteinExistence type="predicted"/>
<gene>
    <name evidence="1" type="ORF">ACFQDL_23175</name>
</gene>
<sequence length="56" mass="6735">MIDVNRDHMPDQYRLGFALWTHRLIAQLIKQFWGIEIPTRILGDYLKRRASGPRNR</sequence>
<keyword evidence="2" id="KW-1185">Reference proteome</keyword>